<evidence type="ECO:0000313" key="3">
    <source>
        <dbReference type="Proteomes" id="UP001501757"/>
    </source>
</evidence>
<gene>
    <name evidence="2" type="ORF">GCM10009092_00520</name>
</gene>
<dbReference type="InterPro" id="IPR025975">
    <property type="entry name" value="Polysacc_lyase"/>
</dbReference>
<sequence length="271" mass="30857">MQVIKRKVSWLLVVSLVTHASTIFAADKPKEACDDGEESIVYELPETETIYDGLRGKDLSGPHSLNSVKDPVNSQDDAIKFTLAPDDIVKNGNRAELIVNDFRGTQYRYRYKLKLLIPSSYVSDSKWQVFFQWHDQPDFSVGETWQSLPPRAPPLALFYLKEHLYIIHRTDENTFVRSEKVKVERDSWNEIAFDVNWALDGSGRVQATINGSDFVQEKTGEVIFSGPNMYNKAGNYMKFGIYRSDDSTSTNSILFKDIQVHAVCKGMTNPE</sequence>
<name>A0ABN0WJU8_9ALTE</name>
<dbReference type="Proteomes" id="UP001501757">
    <property type="component" value="Unassembled WGS sequence"/>
</dbReference>
<dbReference type="EMBL" id="BAAAEI010000001">
    <property type="protein sequence ID" value="GAA0339923.1"/>
    <property type="molecule type" value="Genomic_DNA"/>
</dbReference>
<organism evidence="2 3">
    <name type="scientific">Bowmanella denitrificans</name>
    <dbReference type="NCBI Taxonomy" id="366582"/>
    <lineage>
        <taxon>Bacteria</taxon>
        <taxon>Pseudomonadati</taxon>
        <taxon>Pseudomonadota</taxon>
        <taxon>Gammaproteobacteria</taxon>
        <taxon>Alteromonadales</taxon>
        <taxon>Alteromonadaceae</taxon>
        <taxon>Bowmanella</taxon>
    </lineage>
</organism>
<protein>
    <recommendedName>
        <fullName evidence="4">Polysaccharide lyase</fullName>
    </recommendedName>
</protein>
<feature type="signal peptide" evidence="1">
    <location>
        <begin position="1"/>
        <end position="25"/>
    </location>
</feature>
<dbReference type="Pfam" id="PF14099">
    <property type="entry name" value="Polysacc_lyase"/>
    <property type="match status" value="1"/>
</dbReference>
<accession>A0ABN0WJU8</accession>
<feature type="chain" id="PRO_5046175912" description="Polysaccharide lyase" evidence="1">
    <location>
        <begin position="26"/>
        <end position="271"/>
    </location>
</feature>
<evidence type="ECO:0000256" key="1">
    <source>
        <dbReference type="SAM" id="SignalP"/>
    </source>
</evidence>
<keyword evidence="3" id="KW-1185">Reference proteome</keyword>
<proteinExistence type="predicted"/>
<reference evidence="3" key="1">
    <citation type="journal article" date="2019" name="Int. J. Syst. Evol. Microbiol.">
        <title>The Global Catalogue of Microorganisms (GCM) 10K type strain sequencing project: providing services to taxonomists for standard genome sequencing and annotation.</title>
        <authorList>
            <consortium name="The Broad Institute Genomics Platform"/>
            <consortium name="The Broad Institute Genome Sequencing Center for Infectious Disease"/>
            <person name="Wu L."/>
            <person name="Ma J."/>
        </authorList>
    </citation>
    <scope>NUCLEOTIDE SEQUENCE [LARGE SCALE GENOMIC DNA]</scope>
    <source>
        <strain evidence="3">JCM 13378</strain>
    </source>
</reference>
<evidence type="ECO:0000313" key="2">
    <source>
        <dbReference type="EMBL" id="GAA0339923.1"/>
    </source>
</evidence>
<dbReference type="Gene3D" id="2.60.120.200">
    <property type="match status" value="1"/>
</dbReference>
<comment type="caution">
    <text evidence="2">The sequence shown here is derived from an EMBL/GenBank/DDBJ whole genome shotgun (WGS) entry which is preliminary data.</text>
</comment>
<dbReference type="RefSeq" id="WP_343840270.1">
    <property type="nucleotide sequence ID" value="NZ_BAAAEI010000001.1"/>
</dbReference>
<evidence type="ECO:0008006" key="4">
    <source>
        <dbReference type="Google" id="ProtNLM"/>
    </source>
</evidence>
<keyword evidence="1" id="KW-0732">Signal</keyword>